<feature type="compositionally biased region" description="Gly residues" evidence="1">
    <location>
        <begin position="310"/>
        <end position="328"/>
    </location>
</feature>
<dbReference type="AlphaFoldDB" id="A0A849KB10"/>
<dbReference type="Proteomes" id="UP000552954">
    <property type="component" value="Unassembled WGS sequence"/>
</dbReference>
<evidence type="ECO:0000313" key="4">
    <source>
        <dbReference type="EMBL" id="NNU42225.1"/>
    </source>
</evidence>
<organism evidence="4 5">
    <name type="scientific">Ramlibacter montanisoli</name>
    <dbReference type="NCBI Taxonomy" id="2732512"/>
    <lineage>
        <taxon>Bacteria</taxon>
        <taxon>Pseudomonadati</taxon>
        <taxon>Pseudomonadota</taxon>
        <taxon>Betaproteobacteria</taxon>
        <taxon>Burkholderiales</taxon>
        <taxon>Comamonadaceae</taxon>
        <taxon>Ramlibacter</taxon>
    </lineage>
</organism>
<evidence type="ECO:0000256" key="1">
    <source>
        <dbReference type="SAM" id="MobiDB-lite"/>
    </source>
</evidence>
<feature type="chain" id="PRO_5032521981" evidence="2">
    <location>
        <begin position="30"/>
        <end position="369"/>
    </location>
</feature>
<dbReference type="Gene3D" id="3.40.710.10">
    <property type="entry name" value="DD-peptidase/beta-lactamase superfamily"/>
    <property type="match status" value="1"/>
</dbReference>
<reference evidence="4 5" key="1">
    <citation type="submission" date="2020-05" db="EMBL/GenBank/DDBJ databases">
        <authorList>
            <person name="Khan S.A."/>
            <person name="Jeon C.O."/>
            <person name="Chun B.H."/>
        </authorList>
    </citation>
    <scope>NUCLEOTIDE SEQUENCE [LARGE SCALE GENOMIC DNA]</scope>
    <source>
        <strain evidence="4 5">B156</strain>
    </source>
</reference>
<feature type="region of interest" description="Disordered" evidence="1">
    <location>
        <begin position="303"/>
        <end position="369"/>
    </location>
</feature>
<comment type="caution">
    <text evidence="4">The sequence shown here is derived from an EMBL/GenBank/DDBJ whole genome shotgun (WGS) entry which is preliminary data.</text>
</comment>
<evidence type="ECO:0000313" key="5">
    <source>
        <dbReference type="Proteomes" id="UP000552954"/>
    </source>
</evidence>
<dbReference type="EMBL" id="JABFCS010000001">
    <property type="protein sequence ID" value="NNU42225.1"/>
    <property type="molecule type" value="Genomic_DNA"/>
</dbReference>
<evidence type="ECO:0000259" key="3">
    <source>
        <dbReference type="Pfam" id="PF00144"/>
    </source>
</evidence>
<proteinExistence type="predicted"/>
<evidence type="ECO:0000256" key="2">
    <source>
        <dbReference type="SAM" id="SignalP"/>
    </source>
</evidence>
<gene>
    <name evidence="4" type="ORF">HK415_02230</name>
</gene>
<sequence>MNQRAETDPLRRRLVAAGLSTLLLPRAMASDPVEAVLADAGSLPPLRAVLVARHGALVAERYYGDASAGQLRRINSATKSVVSMLVGQALVQGRLSGLSQTVAQLLPDQVARAPDSPAAQLTLRQILTGTTGLAYDFTRDMDPLARARDPVQHVLALPRNDAPAGSWSYNDAAISLLAPILERAYGMKLPEIARQGLFAPLGIESFHWRTDRSGQATSYMGLGAAPARLYAARRDGGRWRPRHRARGLAGRQPEAAGGRRLVAAAGGGRQLRLPVVQRHAAWTAGGLGLGLWRAAWRRGAGAAAGDRHAGGGAAAGGAAGAEPGGRRAGGADRRGGGLKEKRPATAGLLHAREAISAGRSASRRAWASR</sequence>
<reference evidence="4 5" key="2">
    <citation type="submission" date="2020-06" db="EMBL/GenBank/DDBJ databases">
        <title>Ramlibacter rhizophilus sp. nov., isolated from rhizosphere soil of national flower Mugunghwa from South Korea.</title>
        <authorList>
            <person name="Zheng-Fei Y."/>
            <person name="Huan T."/>
        </authorList>
    </citation>
    <scope>NUCLEOTIDE SEQUENCE [LARGE SCALE GENOMIC DNA]</scope>
    <source>
        <strain evidence="4 5">B156</strain>
    </source>
</reference>
<dbReference type="InterPro" id="IPR012338">
    <property type="entry name" value="Beta-lactam/transpept-like"/>
</dbReference>
<protein>
    <submittedName>
        <fullName evidence="4">Beta-lactamase family protein</fullName>
    </submittedName>
</protein>
<dbReference type="SUPFAM" id="SSF56601">
    <property type="entry name" value="beta-lactamase/transpeptidase-like"/>
    <property type="match status" value="1"/>
</dbReference>
<dbReference type="InterPro" id="IPR050789">
    <property type="entry name" value="Diverse_Enzym_Activities"/>
</dbReference>
<feature type="compositionally biased region" description="Basic and acidic residues" evidence="1">
    <location>
        <begin position="329"/>
        <end position="343"/>
    </location>
</feature>
<feature type="compositionally biased region" description="Low complexity" evidence="1">
    <location>
        <begin position="354"/>
        <end position="369"/>
    </location>
</feature>
<dbReference type="RefSeq" id="WP_171556605.1">
    <property type="nucleotide sequence ID" value="NZ_JABFCS010000001.1"/>
</dbReference>
<dbReference type="PANTHER" id="PTHR43283:SF7">
    <property type="entry name" value="BETA-LACTAMASE-RELATED DOMAIN-CONTAINING PROTEIN"/>
    <property type="match status" value="1"/>
</dbReference>
<dbReference type="InterPro" id="IPR001466">
    <property type="entry name" value="Beta-lactam-related"/>
</dbReference>
<keyword evidence="2" id="KW-0732">Signal</keyword>
<dbReference type="PANTHER" id="PTHR43283">
    <property type="entry name" value="BETA-LACTAMASE-RELATED"/>
    <property type="match status" value="1"/>
</dbReference>
<feature type="domain" description="Beta-lactamase-related" evidence="3">
    <location>
        <begin position="48"/>
        <end position="299"/>
    </location>
</feature>
<accession>A0A849KB10</accession>
<name>A0A849KB10_9BURK</name>
<feature type="signal peptide" evidence="2">
    <location>
        <begin position="1"/>
        <end position="29"/>
    </location>
</feature>
<keyword evidence="5" id="KW-1185">Reference proteome</keyword>
<dbReference type="Pfam" id="PF00144">
    <property type="entry name" value="Beta-lactamase"/>
    <property type="match status" value="1"/>
</dbReference>